<accession>A0A1Q5P3C7</accession>
<dbReference type="GO" id="GO:0003676">
    <property type="term" value="F:nucleic acid binding"/>
    <property type="evidence" value="ECO:0007669"/>
    <property type="project" value="InterPro"/>
</dbReference>
<reference evidence="2 3" key="1">
    <citation type="submission" date="2016-12" db="EMBL/GenBank/DDBJ databases">
        <title>Domibacillus sp. SAOS 44 whole genome sequencing.</title>
        <authorList>
            <person name="Verma A."/>
            <person name="Krishnamurthi S."/>
        </authorList>
    </citation>
    <scope>NUCLEOTIDE SEQUENCE [LARGE SCALE GENOMIC DNA]</scope>
    <source>
        <strain evidence="2 3">SAOS 44</strain>
    </source>
</reference>
<dbReference type="AlphaFoldDB" id="A0A1Q5P3C7"/>
<evidence type="ECO:0000313" key="3">
    <source>
        <dbReference type="Proteomes" id="UP000186524"/>
    </source>
</evidence>
<proteinExistence type="predicted"/>
<gene>
    <name evidence="2" type="ORF">BLL40_08415</name>
</gene>
<dbReference type="SUPFAM" id="SSF53098">
    <property type="entry name" value="Ribonuclease H-like"/>
    <property type="match status" value="1"/>
</dbReference>
<name>A0A1Q5P3C7_9BACI</name>
<dbReference type="STRING" id="1714354.BLL40_08415"/>
<dbReference type="Pfam" id="PF13358">
    <property type="entry name" value="DDE_3"/>
    <property type="match status" value="1"/>
</dbReference>
<dbReference type="InterPro" id="IPR047655">
    <property type="entry name" value="Transpos_IS630-like"/>
</dbReference>
<dbReference type="Proteomes" id="UP000186524">
    <property type="component" value="Unassembled WGS sequence"/>
</dbReference>
<protein>
    <recommendedName>
        <fullName evidence="1">Tc1-like transposase DDE domain-containing protein</fullName>
    </recommendedName>
</protein>
<sequence length="169" mass="19532">MLLYQDETHIRSYQSLRATWSQSGVQMKVPTYGHHAYVTVFGTVEVGTGKIVTSITSKGKQEQFLEFLQWLLKEYKEKFIILVIDGSPIHRSQLIQGFLEKNQDHLMTVRLPPYSPNLNPIERLWKWLKEQVIANKFHPTKASIEEALKCFLAEVATRPDAVLQRLGIH</sequence>
<dbReference type="Gene3D" id="3.30.420.10">
    <property type="entry name" value="Ribonuclease H-like superfamily/Ribonuclease H"/>
    <property type="match status" value="1"/>
</dbReference>
<keyword evidence="3" id="KW-1185">Reference proteome</keyword>
<dbReference type="PANTHER" id="PTHR46564:SF1">
    <property type="entry name" value="TRANSPOSASE"/>
    <property type="match status" value="1"/>
</dbReference>
<dbReference type="InterPro" id="IPR012337">
    <property type="entry name" value="RNaseH-like_sf"/>
</dbReference>
<dbReference type="EMBL" id="MRWQ01000006">
    <property type="protein sequence ID" value="OKL36747.1"/>
    <property type="molecule type" value="Genomic_DNA"/>
</dbReference>
<organism evidence="2 3">
    <name type="scientific">Domibacillus mangrovi</name>
    <dbReference type="NCBI Taxonomy" id="1714354"/>
    <lineage>
        <taxon>Bacteria</taxon>
        <taxon>Bacillati</taxon>
        <taxon>Bacillota</taxon>
        <taxon>Bacilli</taxon>
        <taxon>Bacillales</taxon>
        <taxon>Bacillaceae</taxon>
        <taxon>Domibacillus</taxon>
    </lineage>
</organism>
<dbReference type="InterPro" id="IPR036397">
    <property type="entry name" value="RNaseH_sf"/>
</dbReference>
<dbReference type="InterPro" id="IPR038717">
    <property type="entry name" value="Tc1-like_DDE_dom"/>
</dbReference>
<comment type="caution">
    <text evidence="2">The sequence shown here is derived from an EMBL/GenBank/DDBJ whole genome shotgun (WGS) entry which is preliminary data.</text>
</comment>
<dbReference type="PANTHER" id="PTHR46564">
    <property type="entry name" value="TRANSPOSASE"/>
    <property type="match status" value="1"/>
</dbReference>
<feature type="domain" description="Tc1-like transposase DDE" evidence="1">
    <location>
        <begin position="2"/>
        <end position="142"/>
    </location>
</feature>
<evidence type="ECO:0000259" key="1">
    <source>
        <dbReference type="Pfam" id="PF13358"/>
    </source>
</evidence>
<dbReference type="OrthoDB" id="2854648at2"/>
<evidence type="ECO:0000313" key="2">
    <source>
        <dbReference type="EMBL" id="OKL36747.1"/>
    </source>
</evidence>
<dbReference type="NCBIfam" id="NF033545">
    <property type="entry name" value="transpos_IS630"/>
    <property type="match status" value="1"/>
</dbReference>
<dbReference type="RefSeq" id="WP_073711471.1">
    <property type="nucleotide sequence ID" value="NZ_MRWQ01000006.1"/>
</dbReference>